<keyword evidence="1" id="KW-1133">Transmembrane helix</keyword>
<keyword evidence="1" id="KW-0472">Membrane</keyword>
<dbReference type="EMBL" id="CAJOBI010043042">
    <property type="protein sequence ID" value="CAF4333751.1"/>
    <property type="molecule type" value="Genomic_DNA"/>
</dbReference>
<keyword evidence="1" id="KW-0812">Transmembrane</keyword>
<evidence type="ECO:0000313" key="3">
    <source>
        <dbReference type="EMBL" id="CAF4333751.1"/>
    </source>
</evidence>
<gene>
    <name evidence="2" type="ORF">BYL167_LOCUS24766</name>
    <name evidence="4" type="ORF">GIL414_LOCUS28052</name>
    <name evidence="3" type="ORF">SMN809_LOCUS27492</name>
</gene>
<comment type="caution">
    <text evidence="4">The sequence shown here is derived from an EMBL/GenBank/DDBJ whole genome shotgun (WGS) entry which is preliminary data.</text>
</comment>
<name>A0A8S2UMN7_9BILA</name>
<evidence type="ECO:0000256" key="1">
    <source>
        <dbReference type="SAM" id="Phobius"/>
    </source>
</evidence>
<evidence type="ECO:0000313" key="2">
    <source>
        <dbReference type="EMBL" id="CAF4230662.1"/>
    </source>
</evidence>
<evidence type="ECO:0000313" key="4">
    <source>
        <dbReference type="EMBL" id="CAF4352784.1"/>
    </source>
</evidence>
<evidence type="ECO:0000313" key="5">
    <source>
        <dbReference type="Proteomes" id="UP000681720"/>
    </source>
</evidence>
<dbReference type="EMBL" id="CAJOBJ010046502">
    <property type="protein sequence ID" value="CAF4352784.1"/>
    <property type="molecule type" value="Genomic_DNA"/>
</dbReference>
<sequence length="47" mass="5504">IIYLEVKPAMKNQIIRELKVNEFIIIIIIITLLSKIFYYYGLGIASM</sequence>
<feature type="transmembrane region" description="Helical" evidence="1">
    <location>
        <begin position="20"/>
        <end position="40"/>
    </location>
</feature>
<dbReference type="EMBL" id="CAJOBH010022646">
    <property type="protein sequence ID" value="CAF4230662.1"/>
    <property type="molecule type" value="Genomic_DNA"/>
</dbReference>
<feature type="non-terminal residue" evidence="4">
    <location>
        <position position="1"/>
    </location>
</feature>
<dbReference type="Proteomes" id="UP000681967">
    <property type="component" value="Unassembled WGS sequence"/>
</dbReference>
<accession>A0A8S2UMN7</accession>
<reference evidence="4" key="1">
    <citation type="submission" date="2021-02" db="EMBL/GenBank/DDBJ databases">
        <authorList>
            <person name="Nowell W R."/>
        </authorList>
    </citation>
    <scope>NUCLEOTIDE SEQUENCE</scope>
</reference>
<dbReference type="AlphaFoldDB" id="A0A8S2UMN7"/>
<dbReference type="Proteomes" id="UP000676336">
    <property type="component" value="Unassembled WGS sequence"/>
</dbReference>
<protein>
    <submittedName>
        <fullName evidence="4">Uncharacterized protein</fullName>
    </submittedName>
</protein>
<organism evidence="4 5">
    <name type="scientific">Rotaria magnacalcarata</name>
    <dbReference type="NCBI Taxonomy" id="392030"/>
    <lineage>
        <taxon>Eukaryota</taxon>
        <taxon>Metazoa</taxon>
        <taxon>Spiralia</taxon>
        <taxon>Gnathifera</taxon>
        <taxon>Rotifera</taxon>
        <taxon>Eurotatoria</taxon>
        <taxon>Bdelloidea</taxon>
        <taxon>Philodinida</taxon>
        <taxon>Philodinidae</taxon>
        <taxon>Rotaria</taxon>
    </lineage>
</organism>
<dbReference type="Proteomes" id="UP000681720">
    <property type="component" value="Unassembled WGS sequence"/>
</dbReference>
<proteinExistence type="predicted"/>